<keyword evidence="5 8" id="KW-0285">Flavoprotein</keyword>
<dbReference type="AlphaFoldDB" id="A0A398CQA7"/>
<dbReference type="RefSeq" id="WP_119151428.1">
    <property type="nucleotide sequence ID" value="NZ_JBHSOV010000041.1"/>
</dbReference>
<dbReference type="EMBL" id="QXJM01000040">
    <property type="protein sequence ID" value="RIE01164.1"/>
    <property type="molecule type" value="Genomic_DNA"/>
</dbReference>
<dbReference type="InterPro" id="IPR001226">
    <property type="entry name" value="Flavodoxin_CS"/>
</dbReference>
<evidence type="ECO:0000256" key="1">
    <source>
        <dbReference type="ARBA" id="ARBA00001917"/>
    </source>
</evidence>
<evidence type="ECO:0000256" key="4">
    <source>
        <dbReference type="ARBA" id="ARBA00022448"/>
    </source>
</evidence>
<dbReference type="PROSITE" id="PS00201">
    <property type="entry name" value="FLAVODOXIN"/>
    <property type="match status" value="1"/>
</dbReference>
<dbReference type="Proteomes" id="UP000266340">
    <property type="component" value="Unassembled WGS sequence"/>
</dbReference>
<dbReference type="Pfam" id="PF00258">
    <property type="entry name" value="Flavodoxin_1"/>
    <property type="match status" value="1"/>
</dbReference>
<dbReference type="InterPro" id="IPR008254">
    <property type="entry name" value="Flavodoxin/NO_synth"/>
</dbReference>
<keyword evidence="7 8" id="KW-0249">Electron transport</keyword>
<dbReference type="PANTHER" id="PTHR42809:SF1">
    <property type="entry name" value="FLAVODOXIN 1"/>
    <property type="match status" value="1"/>
</dbReference>
<dbReference type="NCBIfam" id="NF005246">
    <property type="entry name" value="PRK06756.1"/>
    <property type="match status" value="1"/>
</dbReference>
<organism evidence="10 11">
    <name type="scientific">Cohnella faecalis</name>
    <dbReference type="NCBI Taxonomy" id="2315694"/>
    <lineage>
        <taxon>Bacteria</taxon>
        <taxon>Bacillati</taxon>
        <taxon>Bacillota</taxon>
        <taxon>Bacilli</taxon>
        <taxon>Bacillales</taxon>
        <taxon>Paenibacillaceae</taxon>
        <taxon>Cohnella</taxon>
    </lineage>
</organism>
<name>A0A398CQA7_9BACL</name>
<sequence>MANVLLVYASMTGNTEEMADAIAEGIRAAGGTLTVKMVMDAQAAELSQYAAVVLGAYTWGDGELPDEFLDFYEAMNDLNLSGVKSAVFGSCDSNYPEYGVAVDILIERLKARGSDVVLEGLKIEFAPSEDEKEVCRQFGEQLVRSARGDGGEIPHGSAV</sequence>
<dbReference type="GO" id="GO:0016651">
    <property type="term" value="F:oxidoreductase activity, acting on NAD(P)H"/>
    <property type="evidence" value="ECO:0007669"/>
    <property type="project" value="UniProtKB-ARBA"/>
</dbReference>
<evidence type="ECO:0000256" key="6">
    <source>
        <dbReference type="ARBA" id="ARBA00022643"/>
    </source>
</evidence>
<dbReference type="NCBIfam" id="TIGR01753">
    <property type="entry name" value="flav_short"/>
    <property type="match status" value="1"/>
</dbReference>
<comment type="similarity">
    <text evidence="3 8">Belongs to the flavodoxin family.</text>
</comment>
<evidence type="ECO:0000256" key="7">
    <source>
        <dbReference type="ARBA" id="ARBA00022982"/>
    </source>
</evidence>
<accession>A0A398CQA7</accession>
<protein>
    <recommendedName>
        <fullName evidence="8">Flavodoxin</fullName>
    </recommendedName>
</protein>
<dbReference type="SUPFAM" id="SSF52218">
    <property type="entry name" value="Flavoproteins"/>
    <property type="match status" value="1"/>
</dbReference>
<evidence type="ECO:0000259" key="9">
    <source>
        <dbReference type="PROSITE" id="PS50902"/>
    </source>
</evidence>
<evidence type="ECO:0000313" key="10">
    <source>
        <dbReference type="EMBL" id="RIE01164.1"/>
    </source>
</evidence>
<evidence type="ECO:0000256" key="5">
    <source>
        <dbReference type="ARBA" id="ARBA00022630"/>
    </source>
</evidence>
<evidence type="ECO:0000256" key="3">
    <source>
        <dbReference type="ARBA" id="ARBA00005267"/>
    </source>
</evidence>
<evidence type="ECO:0000313" key="11">
    <source>
        <dbReference type="Proteomes" id="UP000266340"/>
    </source>
</evidence>
<dbReference type="NCBIfam" id="NF005216">
    <property type="entry name" value="PRK06703.1"/>
    <property type="match status" value="1"/>
</dbReference>
<keyword evidence="4 8" id="KW-0813">Transport</keyword>
<evidence type="ECO:0000256" key="8">
    <source>
        <dbReference type="RuleBase" id="RU367037"/>
    </source>
</evidence>
<dbReference type="InterPro" id="IPR029039">
    <property type="entry name" value="Flavoprotein-like_sf"/>
</dbReference>
<dbReference type="GO" id="GO:0009055">
    <property type="term" value="F:electron transfer activity"/>
    <property type="evidence" value="ECO:0007669"/>
    <property type="project" value="UniProtKB-UniRule"/>
</dbReference>
<dbReference type="PANTHER" id="PTHR42809">
    <property type="entry name" value="FLAVODOXIN 2"/>
    <property type="match status" value="1"/>
</dbReference>
<dbReference type="GO" id="GO:0010181">
    <property type="term" value="F:FMN binding"/>
    <property type="evidence" value="ECO:0007669"/>
    <property type="project" value="UniProtKB-UniRule"/>
</dbReference>
<evidence type="ECO:0000256" key="2">
    <source>
        <dbReference type="ARBA" id="ARBA00003297"/>
    </source>
</evidence>
<gene>
    <name evidence="10" type="ORF">D3H35_22435</name>
</gene>
<dbReference type="InterPro" id="IPR010087">
    <property type="entry name" value="Flav_short"/>
</dbReference>
<dbReference type="Gene3D" id="3.40.50.360">
    <property type="match status" value="1"/>
</dbReference>
<feature type="domain" description="Flavodoxin-like" evidence="9">
    <location>
        <begin position="4"/>
        <end position="143"/>
    </location>
</feature>
<dbReference type="InterPro" id="IPR050619">
    <property type="entry name" value="Flavodoxin"/>
</dbReference>
<keyword evidence="6 8" id="KW-0288">FMN</keyword>
<comment type="function">
    <text evidence="2 8">Low-potential electron donor to a number of redox enzymes.</text>
</comment>
<dbReference type="OrthoDB" id="9790745at2"/>
<keyword evidence="11" id="KW-1185">Reference proteome</keyword>
<comment type="caution">
    <text evidence="10">The sequence shown here is derived from an EMBL/GenBank/DDBJ whole genome shotgun (WGS) entry which is preliminary data.</text>
</comment>
<proteinExistence type="inferred from homology"/>
<dbReference type="PROSITE" id="PS50902">
    <property type="entry name" value="FLAVODOXIN_LIKE"/>
    <property type="match status" value="1"/>
</dbReference>
<reference evidence="10 11" key="1">
    <citation type="submission" date="2018-09" db="EMBL/GenBank/DDBJ databases">
        <title>Cohnella cavernae sp. nov., isolated from a karst cave.</title>
        <authorList>
            <person name="Zhu H."/>
        </authorList>
    </citation>
    <scope>NUCLEOTIDE SEQUENCE [LARGE SCALE GENOMIC DNA]</scope>
    <source>
        <strain evidence="10 11">K2E09-144</strain>
    </source>
</reference>
<comment type="cofactor">
    <cofactor evidence="1 8">
        <name>FMN</name>
        <dbReference type="ChEBI" id="CHEBI:58210"/>
    </cofactor>
</comment>